<dbReference type="Proteomes" id="UP001150603">
    <property type="component" value="Unassembled WGS sequence"/>
</dbReference>
<comment type="caution">
    <text evidence="1">The sequence shown here is derived from an EMBL/GenBank/DDBJ whole genome shotgun (WGS) entry which is preliminary data.</text>
</comment>
<accession>A0ACC1J8F2</accession>
<organism evidence="1 2">
    <name type="scientific">Linderina macrospora</name>
    <dbReference type="NCBI Taxonomy" id="4868"/>
    <lineage>
        <taxon>Eukaryota</taxon>
        <taxon>Fungi</taxon>
        <taxon>Fungi incertae sedis</taxon>
        <taxon>Zoopagomycota</taxon>
        <taxon>Kickxellomycotina</taxon>
        <taxon>Kickxellomycetes</taxon>
        <taxon>Kickxellales</taxon>
        <taxon>Kickxellaceae</taxon>
        <taxon>Linderina</taxon>
    </lineage>
</organism>
<sequence length="297" mass="32068">MTVEHITRVVLNNYVPEGVPKPSDFGVEQVAAPTEDMLKENELLVRPLFLSCDPYMRSRINGRGGYYIEGLKPNTAVSGLGLGVVEASTSNEFGPGDYVTGGFFGWADKSIVSALAAGAVGQVVVQLAKARGLRVIGVAGSDKKVELIKSIGADVAFNYKTCGDFEQAIRQAAPEGVDIYFDNVGGEFLDATLMNMRPYGRIAACGLASQYNVTAGEGHRMENFLQIINRKLTVAGYVITDYYPTQSFEEFLAEVSDLHASGKITYKMDEVAGLENGPEALIDVFVGNNFGKRIIKV</sequence>
<keyword evidence="2" id="KW-1185">Reference proteome</keyword>
<proteinExistence type="predicted"/>
<dbReference type="EMBL" id="JANBPW010002270">
    <property type="protein sequence ID" value="KAJ1941398.1"/>
    <property type="molecule type" value="Genomic_DNA"/>
</dbReference>
<protein>
    <submittedName>
        <fullName evidence="1">Uncharacterized protein</fullName>
    </submittedName>
</protein>
<evidence type="ECO:0000313" key="2">
    <source>
        <dbReference type="Proteomes" id="UP001150603"/>
    </source>
</evidence>
<evidence type="ECO:0000313" key="1">
    <source>
        <dbReference type="EMBL" id="KAJ1941398.1"/>
    </source>
</evidence>
<gene>
    <name evidence="1" type="ORF">FBU59_003510</name>
</gene>
<reference evidence="1" key="1">
    <citation type="submission" date="2022-07" db="EMBL/GenBank/DDBJ databases">
        <title>Phylogenomic reconstructions and comparative analyses of Kickxellomycotina fungi.</title>
        <authorList>
            <person name="Reynolds N.K."/>
            <person name="Stajich J.E."/>
            <person name="Barry K."/>
            <person name="Grigoriev I.V."/>
            <person name="Crous P."/>
            <person name="Smith M.E."/>
        </authorList>
    </citation>
    <scope>NUCLEOTIDE SEQUENCE</scope>
    <source>
        <strain evidence="1">NRRL 5244</strain>
    </source>
</reference>
<name>A0ACC1J8F2_9FUNG</name>